<keyword evidence="10 11" id="KW-0326">Glycosidase</keyword>
<comment type="caution">
    <text evidence="14">The sequence shown here is derived from an EMBL/GenBank/DDBJ whole genome shotgun (WGS) entry which is preliminary data.</text>
</comment>
<dbReference type="InterPro" id="IPR016286">
    <property type="entry name" value="FUC_metazoa-typ"/>
</dbReference>
<comment type="function">
    <text evidence="3">Alpha-L-fucosidase is responsible for hydrolyzing the alpha-1,6-linked fucose joined to the reducing-end N-acetylglucosamine of the carbohydrate moieties of glycoproteins.</text>
</comment>
<evidence type="ECO:0000256" key="4">
    <source>
        <dbReference type="ARBA" id="ARBA00007951"/>
    </source>
</evidence>
<name>A0AAN9B946_9CAEN</name>
<evidence type="ECO:0000256" key="8">
    <source>
        <dbReference type="ARBA" id="ARBA00022801"/>
    </source>
</evidence>
<evidence type="ECO:0000256" key="9">
    <source>
        <dbReference type="ARBA" id="ARBA00023180"/>
    </source>
</evidence>
<dbReference type="InterPro" id="IPR031919">
    <property type="entry name" value="Fucosidase_C"/>
</dbReference>
<comment type="catalytic activity">
    <reaction evidence="2">
        <text>a neolactoside IV(2)-alpha-Fuc-nLc4Cer(d18:0) + H2O = a neolactoside nLc4Cer(d18:0) + L-fucose</text>
        <dbReference type="Rhea" id="RHEA:49308"/>
        <dbReference type="ChEBI" id="CHEBI:2181"/>
        <dbReference type="ChEBI" id="CHEBI:15377"/>
        <dbReference type="ChEBI" id="CHEBI:91119"/>
        <dbReference type="ChEBI" id="CHEBI:91121"/>
    </reaction>
    <physiologicalReaction direction="left-to-right" evidence="2">
        <dbReference type="Rhea" id="RHEA:49309"/>
    </physiologicalReaction>
</comment>
<dbReference type="SMART" id="SM00812">
    <property type="entry name" value="Alpha_L_fucos"/>
    <property type="match status" value="1"/>
</dbReference>
<dbReference type="Pfam" id="PF16757">
    <property type="entry name" value="Fucosidase_C"/>
    <property type="match status" value="1"/>
</dbReference>
<reference evidence="14 15" key="1">
    <citation type="submission" date="2024-02" db="EMBL/GenBank/DDBJ databases">
        <title>Chromosome-scale genome assembly of the rough periwinkle Littorina saxatilis.</title>
        <authorList>
            <person name="De Jode A."/>
            <person name="Faria R."/>
            <person name="Formenti G."/>
            <person name="Sims Y."/>
            <person name="Smith T.P."/>
            <person name="Tracey A."/>
            <person name="Wood J.M.D."/>
            <person name="Zagrodzka Z.B."/>
            <person name="Johannesson K."/>
            <person name="Butlin R.K."/>
            <person name="Leder E.H."/>
        </authorList>
    </citation>
    <scope>NUCLEOTIDE SEQUENCE [LARGE SCALE GENOMIC DNA]</scope>
    <source>
        <strain evidence="14">Snail1</strain>
        <tissue evidence="14">Muscle</tissue>
    </source>
</reference>
<evidence type="ECO:0000256" key="11">
    <source>
        <dbReference type="PIRNR" id="PIRNR001092"/>
    </source>
</evidence>
<keyword evidence="8 11" id="KW-0378">Hydrolase</keyword>
<keyword evidence="7" id="KW-0732">Signal</keyword>
<evidence type="ECO:0000256" key="3">
    <source>
        <dbReference type="ARBA" id="ARBA00004071"/>
    </source>
</evidence>
<keyword evidence="15" id="KW-1185">Reference proteome</keyword>
<dbReference type="Pfam" id="PF01120">
    <property type="entry name" value="Alpha_L_fucos"/>
    <property type="match status" value="1"/>
</dbReference>
<keyword evidence="9" id="KW-0325">Glycoprotein</keyword>
<evidence type="ECO:0000259" key="13">
    <source>
        <dbReference type="Pfam" id="PF16757"/>
    </source>
</evidence>
<feature type="domain" description="Glycoside hydrolase family 29 N-terminal" evidence="12">
    <location>
        <begin position="49"/>
        <end position="382"/>
    </location>
</feature>
<dbReference type="GO" id="GO:0005764">
    <property type="term" value="C:lysosome"/>
    <property type="evidence" value="ECO:0007669"/>
    <property type="project" value="TreeGrafter"/>
</dbReference>
<evidence type="ECO:0000256" key="10">
    <source>
        <dbReference type="ARBA" id="ARBA00023295"/>
    </source>
</evidence>
<dbReference type="InterPro" id="IPR000933">
    <property type="entry name" value="Glyco_hydro_29"/>
</dbReference>
<feature type="domain" description="Alpha-L-fucosidase C-terminal" evidence="13">
    <location>
        <begin position="393"/>
        <end position="482"/>
    </location>
</feature>
<evidence type="ECO:0000256" key="6">
    <source>
        <dbReference type="ARBA" id="ARBA00012662"/>
    </source>
</evidence>
<dbReference type="PANTHER" id="PTHR10030">
    <property type="entry name" value="ALPHA-L-FUCOSIDASE"/>
    <property type="match status" value="1"/>
</dbReference>
<evidence type="ECO:0000256" key="2">
    <source>
        <dbReference type="ARBA" id="ARBA00000419"/>
    </source>
</evidence>
<dbReference type="InterPro" id="IPR057739">
    <property type="entry name" value="Glyco_hydro_29_N"/>
</dbReference>
<dbReference type="PRINTS" id="PR00741">
    <property type="entry name" value="GLHYDRLASE29"/>
</dbReference>
<dbReference type="Proteomes" id="UP001374579">
    <property type="component" value="Unassembled WGS sequence"/>
</dbReference>
<dbReference type="GO" id="GO:0016139">
    <property type="term" value="P:glycoside catabolic process"/>
    <property type="evidence" value="ECO:0007669"/>
    <property type="project" value="TreeGrafter"/>
</dbReference>
<gene>
    <name evidence="14" type="ORF">V1264_023212</name>
</gene>
<organism evidence="14 15">
    <name type="scientific">Littorina saxatilis</name>
    <dbReference type="NCBI Taxonomy" id="31220"/>
    <lineage>
        <taxon>Eukaryota</taxon>
        <taxon>Metazoa</taxon>
        <taxon>Spiralia</taxon>
        <taxon>Lophotrochozoa</taxon>
        <taxon>Mollusca</taxon>
        <taxon>Gastropoda</taxon>
        <taxon>Caenogastropoda</taxon>
        <taxon>Littorinimorpha</taxon>
        <taxon>Littorinoidea</taxon>
        <taxon>Littorinidae</taxon>
        <taxon>Littorina</taxon>
    </lineage>
</organism>
<accession>A0AAN9B946</accession>
<sequence length="486" mass="55563">MDVITHCLPNFSVCQLKLTRHTQKDSKMAAAHSFVLCFLTLSALCHGVTYKPTWESIDSRPLPSWYDEGKLGIFIHWGVFSVPSFTSEWFWYRWKGVPPNAKVVEFMKKNYPPDFTYADFAADFTAEFYDPDEWAEIFEASGAKYVVFVSKHHEGFTNWPSKYSFNWNSMDVGPHRDIVGELADAVRKNNKLRFGLYHSLFEWFNPLYLQDHANNFTTQDYVVRKTMAELYEIVNKYKPEVIWSDGDGHAPDTYWNATHFLAWLYNDSPVRDTVVTNDRWGNGISCHHGGFFTCRDRYNPGTKQNHKFENAMTLDKRSWGFRREAALGDYLTMDEFVQTLIVTVSCGGNLLVNVGPTKYGTIVPIFEERLRDMGQWLQVNGEGIYASQPWSYQNDTLNSDVWYTMKDSGASKDVYAFVLKWPTDGTLTLGAPTPGSTTVVTLLGYTGSFDYSATGARGMTIKVPTIGFDSMPCQWAWTFKLTSIAN</sequence>
<dbReference type="PANTHER" id="PTHR10030:SF37">
    <property type="entry name" value="ALPHA-L-FUCOSIDASE-RELATED"/>
    <property type="match status" value="1"/>
</dbReference>
<dbReference type="InterPro" id="IPR017853">
    <property type="entry name" value="GH"/>
</dbReference>
<protein>
    <recommendedName>
        <fullName evidence="6">alpha-L-fucosidase</fullName>
        <ecNumber evidence="6">3.2.1.51</ecNumber>
    </recommendedName>
</protein>
<dbReference type="Gene3D" id="2.60.40.1180">
    <property type="entry name" value="Golgi alpha-mannosidase II"/>
    <property type="match status" value="1"/>
</dbReference>
<dbReference type="FunFam" id="2.60.40.1180:FF:000013">
    <property type="entry name" value="Alpha-L-fucosidase"/>
    <property type="match status" value="1"/>
</dbReference>
<dbReference type="InterPro" id="IPR013780">
    <property type="entry name" value="Glyco_hydro_b"/>
</dbReference>
<dbReference type="PIRSF" id="PIRSF001092">
    <property type="entry name" value="Alpha-L-fucosidase"/>
    <property type="match status" value="1"/>
</dbReference>
<evidence type="ECO:0000313" key="14">
    <source>
        <dbReference type="EMBL" id="KAK7100224.1"/>
    </source>
</evidence>
<evidence type="ECO:0000256" key="7">
    <source>
        <dbReference type="ARBA" id="ARBA00022729"/>
    </source>
</evidence>
<dbReference type="GO" id="GO:0006004">
    <property type="term" value="P:fucose metabolic process"/>
    <property type="evidence" value="ECO:0007669"/>
    <property type="project" value="InterPro"/>
</dbReference>
<dbReference type="FunFam" id="3.20.20.80:FF:000027">
    <property type="entry name" value="Alpha-L-fucosidase"/>
    <property type="match status" value="1"/>
</dbReference>
<dbReference type="Gene3D" id="3.20.20.80">
    <property type="entry name" value="Glycosidases"/>
    <property type="match status" value="1"/>
</dbReference>
<dbReference type="SUPFAM" id="SSF51445">
    <property type="entry name" value="(Trans)glycosidases"/>
    <property type="match status" value="1"/>
</dbReference>
<comment type="catalytic activity">
    <reaction evidence="1">
        <text>a neolactoside IV(2)-alpha-Fuc-nLc4Cer(d18:1(4E)) + H2O = a neolactoside nLc4Cer(d18:1(4E)) + L-fucose</text>
        <dbReference type="Rhea" id="RHEA:48224"/>
        <dbReference type="ChEBI" id="CHEBI:2181"/>
        <dbReference type="ChEBI" id="CHEBI:15377"/>
        <dbReference type="ChEBI" id="CHEBI:17006"/>
        <dbReference type="ChEBI" id="CHEBI:28691"/>
    </reaction>
    <physiologicalReaction direction="left-to-right" evidence="1">
        <dbReference type="Rhea" id="RHEA:48225"/>
    </physiologicalReaction>
</comment>
<dbReference type="EMBL" id="JBAMIC010000011">
    <property type="protein sequence ID" value="KAK7100224.1"/>
    <property type="molecule type" value="Genomic_DNA"/>
</dbReference>
<comment type="similarity">
    <text evidence="4 11">Belongs to the glycosyl hydrolase 29 family.</text>
</comment>
<evidence type="ECO:0000259" key="12">
    <source>
        <dbReference type="Pfam" id="PF01120"/>
    </source>
</evidence>
<dbReference type="EC" id="3.2.1.51" evidence="6"/>
<dbReference type="GO" id="GO:0004560">
    <property type="term" value="F:alpha-L-fucosidase activity"/>
    <property type="evidence" value="ECO:0007669"/>
    <property type="project" value="UniProtKB-EC"/>
</dbReference>
<evidence type="ECO:0000313" key="15">
    <source>
        <dbReference type="Proteomes" id="UP001374579"/>
    </source>
</evidence>
<dbReference type="AlphaFoldDB" id="A0AAN9B946"/>
<evidence type="ECO:0000256" key="1">
    <source>
        <dbReference type="ARBA" id="ARBA00000321"/>
    </source>
</evidence>
<comment type="subunit">
    <text evidence="5">Homotetramer.</text>
</comment>
<evidence type="ECO:0000256" key="5">
    <source>
        <dbReference type="ARBA" id="ARBA00011881"/>
    </source>
</evidence>
<proteinExistence type="inferred from homology"/>